<keyword evidence="3" id="KW-1185">Reference proteome</keyword>
<evidence type="ECO:0000313" key="3">
    <source>
        <dbReference type="Proteomes" id="UP001219568"/>
    </source>
</evidence>
<feature type="compositionally biased region" description="Polar residues" evidence="1">
    <location>
        <begin position="19"/>
        <end position="35"/>
    </location>
</feature>
<dbReference type="EMBL" id="JAQJZL010000003">
    <property type="protein sequence ID" value="KAJ6047629.1"/>
    <property type="molecule type" value="Genomic_DNA"/>
</dbReference>
<reference evidence="2" key="2">
    <citation type="submission" date="2023-01" db="EMBL/GenBank/DDBJ databases">
        <authorList>
            <person name="Petersen C."/>
        </authorList>
    </citation>
    <scope>NUCLEOTIDE SEQUENCE</scope>
    <source>
        <strain evidence="2">IBT 15450</strain>
    </source>
</reference>
<dbReference type="Proteomes" id="UP001219568">
    <property type="component" value="Unassembled WGS sequence"/>
</dbReference>
<comment type="caution">
    <text evidence="2">The sequence shown here is derived from an EMBL/GenBank/DDBJ whole genome shotgun (WGS) entry which is preliminary data.</text>
</comment>
<protein>
    <submittedName>
        <fullName evidence="2">Uncharacterized protein</fullName>
    </submittedName>
</protein>
<feature type="compositionally biased region" description="Acidic residues" evidence="1">
    <location>
        <begin position="81"/>
        <end position="93"/>
    </location>
</feature>
<gene>
    <name evidence="2" type="ORF">N7460_003776</name>
</gene>
<dbReference type="AlphaFoldDB" id="A0AAD6NB61"/>
<evidence type="ECO:0000256" key="1">
    <source>
        <dbReference type="SAM" id="MobiDB-lite"/>
    </source>
</evidence>
<proteinExistence type="predicted"/>
<reference evidence="2" key="1">
    <citation type="journal article" date="2023" name="IMA Fungus">
        <title>Comparative genomic study of the Penicillium genus elucidates a diverse pangenome and 15 lateral gene transfer events.</title>
        <authorList>
            <person name="Petersen C."/>
            <person name="Sorensen T."/>
            <person name="Nielsen M.R."/>
            <person name="Sondergaard T.E."/>
            <person name="Sorensen J.L."/>
            <person name="Fitzpatrick D.A."/>
            <person name="Frisvad J.C."/>
            <person name="Nielsen K.L."/>
        </authorList>
    </citation>
    <scope>NUCLEOTIDE SEQUENCE</scope>
    <source>
        <strain evidence="2">IBT 15450</strain>
    </source>
</reference>
<feature type="compositionally biased region" description="Low complexity" evidence="1">
    <location>
        <begin position="51"/>
        <end position="64"/>
    </location>
</feature>
<name>A0AAD6NB61_PENCN</name>
<sequence length="146" mass="15459">MNGLPSPGLPPGFTHSRDSSYSFNQMNDLGSQNKAIYSPEPNADDTEKPKSGLSRSLSLGVRSGPGHAARRRAAAAGEAIPESDADAEDSSDEDISHAVYGDDEEYTLTPAQVEAERRAQASQRERGGGLASPTRRIHAPSIRPAS</sequence>
<feature type="region of interest" description="Disordered" evidence="1">
    <location>
        <begin position="1"/>
        <end position="146"/>
    </location>
</feature>
<feature type="compositionally biased region" description="Basic and acidic residues" evidence="1">
    <location>
        <begin position="114"/>
        <end position="127"/>
    </location>
</feature>
<accession>A0AAD6NB61</accession>
<organism evidence="2 3">
    <name type="scientific">Penicillium canescens</name>
    <dbReference type="NCBI Taxonomy" id="5083"/>
    <lineage>
        <taxon>Eukaryota</taxon>
        <taxon>Fungi</taxon>
        <taxon>Dikarya</taxon>
        <taxon>Ascomycota</taxon>
        <taxon>Pezizomycotina</taxon>
        <taxon>Eurotiomycetes</taxon>
        <taxon>Eurotiomycetidae</taxon>
        <taxon>Eurotiales</taxon>
        <taxon>Aspergillaceae</taxon>
        <taxon>Penicillium</taxon>
    </lineage>
</organism>
<evidence type="ECO:0000313" key="2">
    <source>
        <dbReference type="EMBL" id="KAJ6047629.1"/>
    </source>
</evidence>